<sequence>MTDISQPNIKPIIKTGDLEKIDIRVGTITKVIDIEKSDKLVKLMVDFGSFQRQIVPDGVRAG</sequence>
<dbReference type="STRING" id="1798371.A2W14_04175"/>
<name>A0A1F5YPS3_9BACT</name>
<protein>
    <recommendedName>
        <fullName evidence="4">tRNA-binding domain-containing protein</fullName>
    </recommendedName>
</protein>
<organism evidence="5 6">
    <name type="scientific">Candidatus Gottesmanbacteria bacterium RBG_16_37_8</name>
    <dbReference type="NCBI Taxonomy" id="1798371"/>
    <lineage>
        <taxon>Bacteria</taxon>
        <taxon>Candidatus Gottesmaniibacteriota</taxon>
    </lineage>
</organism>
<feature type="domain" description="TRNA-binding" evidence="4">
    <location>
        <begin position="17"/>
        <end position="62"/>
    </location>
</feature>
<dbReference type="GO" id="GO:0000049">
    <property type="term" value="F:tRNA binding"/>
    <property type="evidence" value="ECO:0007669"/>
    <property type="project" value="UniProtKB-UniRule"/>
</dbReference>
<evidence type="ECO:0000313" key="6">
    <source>
        <dbReference type="Proteomes" id="UP000176665"/>
    </source>
</evidence>
<keyword evidence="2 3" id="KW-0694">RNA-binding</keyword>
<evidence type="ECO:0000313" key="5">
    <source>
        <dbReference type="EMBL" id="OGG02084.1"/>
    </source>
</evidence>
<dbReference type="EMBL" id="MFJA01000077">
    <property type="protein sequence ID" value="OGG02084.1"/>
    <property type="molecule type" value="Genomic_DNA"/>
</dbReference>
<proteinExistence type="predicted"/>
<reference evidence="5 6" key="1">
    <citation type="journal article" date="2016" name="Nat. Commun.">
        <title>Thousands of microbial genomes shed light on interconnected biogeochemical processes in an aquifer system.</title>
        <authorList>
            <person name="Anantharaman K."/>
            <person name="Brown C.T."/>
            <person name="Hug L.A."/>
            <person name="Sharon I."/>
            <person name="Castelle C.J."/>
            <person name="Probst A.J."/>
            <person name="Thomas B.C."/>
            <person name="Singh A."/>
            <person name="Wilkins M.J."/>
            <person name="Karaoz U."/>
            <person name="Brodie E.L."/>
            <person name="Williams K.H."/>
            <person name="Hubbard S.S."/>
            <person name="Banfield J.F."/>
        </authorList>
    </citation>
    <scope>NUCLEOTIDE SEQUENCE [LARGE SCALE GENOMIC DNA]</scope>
</reference>
<dbReference type="SUPFAM" id="SSF50249">
    <property type="entry name" value="Nucleic acid-binding proteins"/>
    <property type="match status" value="1"/>
</dbReference>
<comment type="caution">
    <text evidence="5">The sequence shown here is derived from an EMBL/GenBank/DDBJ whole genome shotgun (WGS) entry which is preliminary data.</text>
</comment>
<dbReference type="Proteomes" id="UP000176665">
    <property type="component" value="Unassembled WGS sequence"/>
</dbReference>
<dbReference type="InterPro" id="IPR012340">
    <property type="entry name" value="NA-bd_OB-fold"/>
</dbReference>
<evidence type="ECO:0000256" key="1">
    <source>
        <dbReference type="ARBA" id="ARBA00022555"/>
    </source>
</evidence>
<evidence type="ECO:0000259" key="4">
    <source>
        <dbReference type="PROSITE" id="PS50886"/>
    </source>
</evidence>
<keyword evidence="1 3" id="KW-0820">tRNA-binding</keyword>
<dbReference type="Gene3D" id="2.40.50.140">
    <property type="entry name" value="Nucleic acid-binding proteins"/>
    <property type="match status" value="1"/>
</dbReference>
<evidence type="ECO:0000256" key="3">
    <source>
        <dbReference type="PROSITE-ProRule" id="PRU00209"/>
    </source>
</evidence>
<dbReference type="PROSITE" id="PS50886">
    <property type="entry name" value="TRBD"/>
    <property type="match status" value="1"/>
</dbReference>
<evidence type="ECO:0000256" key="2">
    <source>
        <dbReference type="ARBA" id="ARBA00022884"/>
    </source>
</evidence>
<accession>A0A1F5YPS3</accession>
<gene>
    <name evidence="5" type="ORF">A2W14_04175</name>
</gene>
<dbReference type="InterPro" id="IPR002547">
    <property type="entry name" value="tRNA-bd_dom"/>
</dbReference>
<dbReference type="AlphaFoldDB" id="A0A1F5YPS3"/>